<sequence>RVKRIQTLQLTRQFESRHPDIRRSEAHLFVPPLTYDLALVELERRYGSAEVVMQAHVQHLAAMQPFKSGDYQALYEMATMVRDAVTSAQSLNFQQEITHSTVVLQLATKLPLDLQREWGRTAYSLRPKTASLADFDKWIDGVIGAEESRGANFLIQNNKSSSAQPRQNQYNGPTMLYTNMAEVRKENVCQRCRAD</sequence>
<reference evidence="1 2" key="1">
    <citation type="submission" date="2016-03" db="EMBL/GenBank/DDBJ databases">
        <title>EvidentialGene: Evidence-directed Construction of Genes on Genomes.</title>
        <authorList>
            <person name="Gilbert D.G."/>
            <person name="Choi J.-H."/>
            <person name="Mockaitis K."/>
            <person name="Colbourne J."/>
            <person name="Pfrender M."/>
        </authorList>
    </citation>
    <scope>NUCLEOTIDE SEQUENCE [LARGE SCALE GENOMIC DNA]</scope>
    <source>
        <strain evidence="1 2">Xinb3</strain>
        <tissue evidence="1">Complete organism</tissue>
    </source>
</reference>
<gene>
    <name evidence="1" type="ORF">APZ42_000937</name>
</gene>
<dbReference type="AlphaFoldDB" id="A0A162C8L3"/>
<protein>
    <submittedName>
        <fullName evidence="1">Uncharacterized protein</fullName>
    </submittedName>
</protein>
<proteinExistence type="predicted"/>
<organism evidence="1 2">
    <name type="scientific">Daphnia magna</name>
    <dbReference type="NCBI Taxonomy" id="35525"/>
    <lineage>
        <taxon>Eukaryota</taxon>
        <taxon>Metazoa</taxon>
        <taxon>Ecdysozoa</taxon>
        <taxon>Arthropoda</taxon>
        <taxon>Crustacea</taxon>
        <taxon>Branchiopoda</taxon>
        <taxon>Diplostraca</taxon>
        <taxon>Cladocera</taxon>
        <taxon>Anomopoda</taxon>
        <taxon>Daphniidae</taxon>
        <taxon>Daphnia</taxon>
    </lineage>
</organism>
<feature type="non-terminal residue" evidence="1">
    <location>
        <position position="1"/>
    </location>
</feature>
<comment type="caution">
    <text evidence="1">The sequence shown here is derived from an EMBL/GenBank/DDBJ whole genome shotgun (WGS) entry which is preliminary data.</text>
</comment>
<dbReference type="Proteomes" id="UP000076858">
    <property type="component" value="Unassembled WGS sequence"/>
</dbReference>
<accession>A0A162C8L3</accession>
<dbReference type="PANTHER" id="PTHR47331">
    <property type="entry name" value="PHD-TYPE DOMAIN-CONTAINING PROTEIN"/>
    <property type="match status" value="1"/>
</dbReference>
<dbReference type="EMBL" id="LRGB01005201">
    <property type="protein sequence ID" value="KZS02141.1"/>
    <property type="molecule type" value="Genomic_DNA"/>
</dbReference>
<dbReference type="InterPro" id="IPR005312">
    <property type="entry name" value="DUF1759"/>
</dbReference>
<evidence type="ECO:0000313" key="1">
    <source>
        <dbReference type="EMBL" id="KZS02141.1"/>
    </source>
</evidence>
<keyword evidence="2" id="KW-1185">Reference proteome</keyword>
<name>A0A162C8L3_9CRUS</name>
<dbReference type="Pfam" id="PF03564">
    <property type="entry name" value="DUF1759"/>
    <property type="match status" value="1"/>
</dbReference>
<dbReference type="OrthoDB" id="6375653at2759"/>
<evidence type="ECO:0000313" key="2">
    <source>
        <dbReference type="Proteomes" id="UP000076858"/>
    </source>
</evidence>
<feature type="non-terminal residue" evidence="1">
    <location>
        <position position="195"/>
    </location>
</feature>